<dbReference type="InterPro" id="IPR021133">
    <property type="entry name" value="HEAT_type_2"/>
</dbReference>
<evidence type="ECO:0000256" key="2">
    <source>
        <dbReference type="ARBA" id="ARBA00022737"/>
    </source>
</evidence>
<dbReference type="Pfam" id="PF24984">
    <property type="entry name" value="HEAT_EF3_GNC1"/>
    <property type="match status" value="1"/>
</dbReference>
<evidence type="ECO:0000256" key="3">
    <source>
        <dbReference type="PROSITE-ProRule" id="PRU00103"/>
    </source>
</evidence>
<dbReference type="Pfam" id="PF24987">
    <property type="entry name" value="HEAT_EF3_N"/>
    <property type="match status" value="1"/>
</dbReference>
<reference evidence="5" key="1">
    <citation type="journal article" date="2013" name="Genetics">
        <title>The draft genome and transcriptome of Panagrellus redivivus are shaped by the harsh demands of a free-living lifestyle.</title>
        <authorList>
            <person name="Srinivasan J."/>
            <person name="Dillman A.R."/>
            <person name="Macchietto M.G."/>
            <person name="Heikkinen L."/>
            <person name="Lakso M."/>
            <person name="Fracchia K.M."/>
            <person name="Antoshechkin I."/>
            <person name="Mortazavi A."/>
            <person name="Wong G."/>
            <person name="Sternberg P.W."/>
        </authorList>
    </citation>
    <scope>NUCLEOTIDE SEQUENCE [LARGE SCALE GENOMIC DNA]</scope>
    <source>
        <strain evidence="5">MT8872</strain>
    </source>
</reference>
<protein>
    <submittedName>
        <fullName evidence="6">TOG domain-containing protein</fullName>
    </submittedName>
</protein>
<dbReference type="Gene3D" id="1.25.10.10">
    <property type="entry name" value="Leucine-rich Repeat Variant"/>
    <property type="match status" value="5"/>
</dbReference>
<dbReference type="InterPro" id="IPR034085">
    <property type="entry name" value="TOG"/>
</dbReference>
<evidence type="ECO:0000259" key="4">
    <source>
        <dbReference type="SMART" id="SM01349"/>
    </source>
</evidence>
<keyword evidence="2" id="KW-0677">Repeat</keyword>
<dbReference type="InterPro" id="IPR011989">
    <property type="entry name" value="ARM-like"/>
</dbReference>
<dbReference type="PANTHER" id="PTHR23346">
    <property type="entry name" value="TRANSLATIONAL ACTIVATOR GCN1-RELATED"/>
    <property type="match status" value="1"/>
</dbReference>
<accession>A0A7E4ZU80</accession>
<dbReference type="GO" id="GO:0034198">
    <property type="term" value="P:cellular response to amino acid starvation"/>
    <property type="evidence" value="ECO:0007669"/>
    <property type="project" value="TreeGrafter"/>
</dbReference>
<sequence length="2647" mass="289501">MGEASEQQEVLKTAFQAFLKHYTSDSQSEQENLVSALVEAVKAVPALPEPLYKHVLNAVVDVSFHRFADRGYFTILGRLVDTLFQLDPKLSLKHLSDAVLAVAVPNVALLTTRAATGATFVARWLVVGILANKKLDNDAALLKKAVSAFAGAAFYAAYLPKRVLSVSNQTNKLFKADPDLVLSSLKEFSSDSAGGDLKALVLIALLLKKDSAASKSDKLPALKTTWLDTYIKVALLAKTPLNSDYFAKLNTVLSYYTPKELEETFLPNVKKALLRGPEVAAPAILDFVKHLPFESDVFAVAFIQALASSITSTSDAVRESSVAAVGVIAGLIGDSSVLEKYSQQLFDLFKANASKLPQRTSVAIAILSATKNVKSGSAKIPESVVLNFQKILPSETNSAVLHLLWDAFTTWILKGEKLEKASIDVLKKGVSSSGDSKSLALTSAATVLDRFSSVPVDTDILKAATAVCAAAKSEQTVHVDFIPSASIVLLANAQKGEHVDPVLFETLSTKDSLLREKVYTSFAGEQGKLIPILAKRALLSSLRPTNATDYPAPIVKLLCASLVWPNYIVRQTAVDVVKKLTIVEGAKLRKTLVESLLEAARTDAFDEVYTKASGIKSHGEDAHEAVVPSAFYAHALLSLLPEKKSDYDSEEEHLAFLTSSLFLASAPRVVEHDGAIWLHWVENQVELRDLVHSDDFCNLVFDRVLATKDGVLRANVIRLLMSTHFQNSAGDDSGAFVADRFWTRFSKEIFAIDTTLFADITPAEVGIFRTPEGKLYNEAVIDENSDLNLDASNMKRENKAYKHSDQLAEIEIRKALAEKNRREGKLTPRQKKAVDAELIAESQKRAELRKLYDPVEIKLTVLAEAARYNPQGACFHVGVLYEIVVPLLRSRLVCNLAAQTFLAFSDAFFEPSTDSLGALVGTAALRVLGAYGYADVPWPETLVEQLTRVFNALLSLCIVVDIPFDEEIIEEDAWQDSISAWKLSFLVPVIEKILPSNHPIDLKLKVSNFLKSAINKHFLSDEDVILPPLARIHTFIVKQICADPYSDTFDDLRKTVNSYCTLVNVVEEAPEATKNFYEEVVRTLRNPTELLRQMALEWLNLSGSYLLRQIAEDADFKQHIKSNLYLSRFDRDAKTQGQADQLWALFRFVEGTFLAPELYGAVTWKDTFVQDEAAEALNDLATQFPDFVEPALEKLFAIYDKYLDFIPPVKDTVGRVVVQGRDPVLERDGVCKALIRLSPTLSVESTQGFIERITERFNEPDPNVHTKLRAAGIIAIRNHGKHILTTLLPFLDAKLSKTPDSSDADHMRQGLVVLLGTLGTYLGSDPDRVLQIFKKLIEVLSTPSEQVQRSVAECLPQLVDFIENHANDTLESLLHIMEASQSYGERRGAAYGIAAIISGLGSFVIVETALLKRVDGMIQSKNHYQRESALLIMEMLFALLGKSSEPFMPAFIPSLLSLYGDSKDFVRAAATAAGNAMMAALSKHGAKLIVPLILAATENDNWRTKKASAELLGAVSQCAPRQLSSCLPKVVPTLCELLTDSHYEVQKSSERALREIAKVIRNPEIMSIAPHLIAGLTDPVAKTASSLETVVNTRFIHYMDPPSLALIMPIVRRAFRDRNTDARKMSSQIIASIYTLTDQKDMEPYLTTIVPGLQNALLDGVPEVRTVAARAFGAVLRYSSETVKNQVAGMLIPWLKQRLVSSTSMVDRSGAAQGLAETIAAFGEEYLDASMPEIISITENPKAGVFVRDGYLLLFIYLPIVFRERFVNFLSSTVSPLLVSLADENEIVRSTALRAGQQLINLYVTQARNTLLPQLQKALFDANWRIRHASVQLIGDYLFNISGVSGKMTSATADEDDTLGVEAINKAILANLGRPSRDEIFSGLYLCRQDVALVVRQAASHVWKVVVPNTPRVLRDIMETLFSMLLKCLASPCSERQQTAARCLGEVVKKMGERLLLTILPILKTNLDTDVVEQRLGVAEALNEVLQNCTRDAISMNAGPIMIILNRCLSDTAASIRAAAAPPFNLLMQIVGPQSVEDIVVPMVDKFLESNDDDTLDALCMIVNENPRQFLPPILGKLTKPPINAHGLCRIAAASGSDALNRHLPQFLGPLLAARPKKAELDDFVANCLPALLAITEYSTMQAAVSQLFEATAKKNNILGIALIRKWVENSRALFDEDDVVDDILRAALSLYAHESADVVEQAVASVAAVILQAEQGHAIEYLPIVKSALDDVAASGHNAKGFSAANGFGAFQKVLKEAFFAGSNGQKEQAIIVCELFTRLAVPAGITPHAVFIAGPLIRAVGDRFLADARKSSLLTLKALFEKVPTAVRPFVPQVHTELIKLFQVENLSSIKGLFAATLCHALCHHIKSEIVVSDMVQLLAATEDAKILELAFLALREVVPRKKAVYSADTLAKIAEAARDKLSSPNTAVAMSAAALSAQALLAQESLSESVIQNLTTDLGAAYTLQYCLLSDRTRTVQSLGADALATALTKAFFSTDAAIAESAVRSAAYVVIETYPSVNAELVTALARLINHQSNDVKILVGNAFSVISAERGLLDTTLLRSIVPMLINGTQEKNSAVRTASELGLVDIFALHKSREHFDNYLAGLEDAGKRALENLASKFLDKRLSEYQSQPLSSIDNFVTVF</sequence>
<evidence type="ECO:0000313" key="6">
    <source>
        <dbReference type="WBParaSite" id="Pan_g17567.t1"/>
    </source>
</evidence>
<dbReference type="GO" id="GO:0000226">
    <property type="term" value="P:microtubule cytoskeleton organization"/>
    <property type="evidence" value="ECO:0007669"/>
    <property type="project" value="UniProtKB-ARBA"/>
</dbReference>
<dbReference type="GO" id="GO:0006417">
    <property type="term" value="P:regulation of translation"/>
    <property type="evidence" value="ECO:0007669"/>
    <property type="project" value="TreeGrafter"/>
</dbReference>
<evidence type="ECO:0000256" key="1">
    <source>
        <dbReference type="ARBA" id="ARBA00007366"/>
    </source>
</evidence>
<dbReference type="Proteomes" id="UP000492821">
    <property type="component" value="Unassembled WGS sequence"/>
</dbReference>
<dbReference type="PROSITE" id="PS50077">
    <property type="entry name" value="HEAT_REPEAT"/>
    <property type="match status" value="1"/>
</dbReference>
<dbReference type="InterPro" id="IPR016024">
    <property type="entry name" value="ARM-type_fold"/>
</dbReference>
<dbReference type="GO" id="GO:0019887">
    <property type="term" value="F:protein kinase regulator activity"/>
    <property type="evidence" value="ECO:0007669"/>
    <property type="project" value="TreeGrafter"/>
</dbReference>
<dbReference type="PANTHER" id="PTHR23346:SF7">
    <property type="entry name" value="STALLED RIBOSOME SENSOR GCN1"/>
    <property type="match status" value="1"/>
</dbReference>
<organism evidence="5 6">
    <name type="scientific">Panagrellus redivivus</name>
    <name type="common">Microworm</name>
    <dbReference type="NCBI Taxonomy" id="6233"/>
    <lineage>
        <taxon>Eukaryota</taxon>
        <taxon>Metazoa</taxon>
        <taxon>Ecdysozoa</taxon>
        <taxon>Nematoda</taxon>
        <taxon>Chromadorea</taxon>
        <taxon>Rhabditida</taxon>
        <taxon>Tylenchina</taxon>
        <taxon>Panagrolaimomorpha</taxon>
        <taxon>Panagrolaimoidea</taxon>
        <taxon>Panagrolaimidae</taxon>
        <taxon>Panagrellus</taxon>
    </lineage>
</organism>
<dbReference type="SUPFAM" id="SSF48371">
    <property type="entry name" value="ARM repeat"/>
    <property type="match status" value="4"/>
</dbReference>
<dbReference type="WBParaSite" id="Pan_g17567.t1">
    <property type="protein sequence ID" value="Pan_g17567.t1"/>
    <property type="gene ID" value="Pan_g17567"/>
</dbReference>
<reference evidence="6" key="2">
    <citation type="submission" date="2020-10" db="UniProtKB">
        <authorList>
            <consortium name="WormBaseParasite"/>
        </authorList>
    </citation>
    <scope>IDENTIFICATION</scope>
</reference>
<feature type="domain" description="TOG" evidence="4">
    <location>
        <begin position="1360"/>
        <end position="1589"/>
    </location>
</feature>
<proteinExistence type="inferred from homology"/>
<comment type="similarity">
    <text evidence="1">Belongs to the GCN1 family.</text>
</comment>
<dbReference type="Pfam" id="PF24993">
    <property type="entry name" value="GNC1_N"/>
    <property type="match status" value="1"/>
</dbReference>
<evidence type="ECO:0000313" key="5">
    <source>
        <dbReference type="Proteomes" id="UP000492821"/>
    </source>
</evidence>
<keyword evidence="5" id="KW-1185">Reference proteome</keyword>
<dbReference type="SMART" id="SM01349">
    <property type="entry name" value="TOG"/>
    <property type="match status" value="1"/>
</dbReference>
<dbReference type="GO" id="GO:0005829">
    <property type="term" value="C:cytosol"/>
    <property type="evidence" value="ECO:0007669"/>
    <property type="project" value="TreeGrafter"/>
</dbReference>
<feature type="repeat" description="HEAT" evidence="3">
    <location>
        <begin position="1530"/>
        <end position="1567"/>
    </location>
</feature>
<dbReference type="Pfam" id="PF25801">
    <property type="entry name" value="HEAT_GCN1_C_2"/>
    <property type="match status" value="1"/>
</dbReference>
<name>A0A7E4ZU80_PANRE</name>
<dbReference type="Pfam" id="PF23271">
    <property type="entry name" value="HEAT_GCN1"/>
    <property type="match status" value="1"/>
</dbReference>
<dbReference type="InterPro" id="IPR057546">
    <property type="entry name" value="HEAT_GCN1"/>
</dbReference>
<dbReference type="InterPro" id="IPR056810">
    <property type="entry name" value="GNC1-like_N"/>
</dbReference>